<dbReference type="NCBIfam" id="TIGR00174">
    <property type="entry name" value="miaA"/>
    <property type="match status" value="1"/>
</dbReference>
<comment type="subunit">
    <text evidence="10">Monomer.</text>
</comment>
<dbReference type="Gene3D" id="3.40.50.300">
    <property type="entry name" value="P-loop containing nucleotide triphosphate hydrolases"/>
    <property type="match status" value="1"/>
</dbReference>
<feature type="region of interest" description="Interaction with substrate tRNA" evidence="10">
    <location>
        <begin position="36"/>
        <end position="39"/>
    </location>
</feature>
<proteinExistence type="inferred from homology"/>
<feature type="binding site" evidence="10">
    <location>
        <begin position="11"/>
        <end position="18"/>
    </location>
    <ligand>
        <name>ATP</name>
        <dbReference type="ChEBI" id="CHEBI:30616"/>
    </ligand>
</feature>
<keyword evidence="4 10" id="KW-0808">Transferase</keyword>
<gene>
    <name evidence="10" type="primary">miaA</name>
    <name evidence="14" type="ORF">SAMN03080602_01901</name>
</gene>
<dbReference type="PANTHER" id="PTHR11088:SF60">
    <property type="entry name" value="TRNA DIMETHYLALLYLTRANSFERASE"/>
    <property type="match status" value="1"/>
</dbReference>
<keyword evidence="15" id="KW-1185">Reference proteome</keyword>
<keyword evidence="6 10" id="KW-0547">Nucleotide-binding</keyword>
<sequence length="304" mass="35019">MNKNNLISIVGPTAIGKTTLAIAIAKHYKTEIISADSRQFYKEMSIGTAVPSPEELASVPHHFIQHKSIFEEYTVGDFEREAIEKLAKLFEDNDIVVMVGGSGLYVDAIKDGLDNFPPIDPEIRETLNQTLKTEGILSLQERLKILDMDYYHQVDLNNPHRLIRALEVCIGSGLPYTSFLKQKKTKRNFSTITIAINAEREIIYDRINQRVDIMMEQGLLEEALSLKEQQSLNALQTVGYRELFNYFKGGFDLDTAIAEIKKNTRRFAKRQLTWLRKKEDIIWVDYNYDLNGVLRRIEQECNRQ</sequence>
<feature type="site" description="Interaction with substrate tRNA" evidence="10">
    <location>
        <position position="124"/>
    </location>
</feature>
<evidence type="ECO:0000256" key="7">
    <source>
        <dbReference type="ARBA" id="ARBA00022840"/>
    </source>
</evidence>
<comment type="catalytic activity">
    <reaction evidence="9 10 11">
        <text>adenosine(37) in tRNA + dimethylallyl diphosphate = N(6)-dimethylallyladenosine(37) in tRNA + diphosphate</text>
        <dbReference type="Rhea" id="RHEA:26482"/>
        <dbReference type="Rhea" id="RHEA-COMP:10162"/>
        <dbReference type="Rhea" id="RHEA-COMP:10375"/>
        <dbReference type="ChEBI" id="CHEBI:33019"/>
        <dbReference type="ChEBI" id="CHEBI:57623"/>
        <dbReference type="ChEBI" id="CHEBI:74411"/>
        <dbReference type="ChEBI" id="CHEBI:74415"/>
        <dbReference type="EC" id="2.5.1.75"/>
    </reaction>
</comment>
<dbReference type="RefSeq" id="WP_085498367.1">
    <property type="nucleotide sequence ID" value="NZ_FXAO01000003.1"/>
</dbReference>
<comment type="cofactor">
    <cofactor evidence="1 10">
        <name>Mg(2+)</name>
        <dbReference type="ChEBI" id="CHEBI:18420"/>
    </cofactor>
</comment>
<dbReference type="Proteomes" id="UP000193420">
    <property type="component" value="Unassembled WGS sequence"/>
</dbReference>
<evidence type="ECO:0000256" key="8">
    <source>
        <dbReference type="ARBA" id="ARBA00022842"/>
    </source>
</evidence>
<evidence type="ECO:0000256" key="5">
    <source>
        <dbReference type="ARBA" id="ARBA00022694"/>
    </source>
</evidence>
<dbReference type="InterPro" id="IPR027417">
    <property type="entry name" value="P-loop_NTPase"/>
</dbReference>
<comment type="caution">
    <text evidence="10">Lacks conserved residue(s) required for the propagation of feature annotation.</text>
</comment>
<dbReference type="STRING" id="188872.SAMN03080602_01901"/>
<accession>A0A1X7JJI1</accession>
<dbReference type="InterPro" id="IPR039657">
    <property type="entry name" value="Dimethylallyltransferase"/>
</dbReference>
<keyword evidence="7 10" id="KW-0067">ATP-binding</keyword>
<comment type="similarity">
    <text evidence="3 10 13">Belongs to the IPP transferase family.</text>
</comment>
<evidence type="ECO:0000256" key="11">
    <source>
        <dbReference type="RuleBase" id="RU003783"/>
    </source>
</evidence>
<dbReference type="HAMAP" id="MF_00185">
    <property type="entry name" value="IPP_trans"/>
    <property type="match status" value="1"/>
</dbReference>
<evidence type="ECO:0000256" key="2">
    <source>
        <dbReference type="ARBA" id="ARBA00003213"/>
    </source>
</evidence>
<dbReference type="OrthoDB" id="9776390at2"/>
<feature type="binding site" evidence="10">
    <location>
        <begin position="13"/>
        <end position="18"/>
    </location>
    <ligand>
        <name>substrate</name>
    </ligand>
</feature>
<dbReference type="InterPro" id="IPR018022">
    <property type="entry name" value="IPT"/>
</dbReference>
<evidence type="ECO:0000256" key="12">
    <source>
        <dbReference type="RuleBase" id="RU003784"/>
    </source>
</evidence>
<protein>
    <recommendedName>
        <fullName evidence="10">tRNA dimethylallyltransferase</fullName>
        <ecNumber evidence="10">2.5.1.75</ecNumber>
    </recommendedName>
    <alternativeName>
        <fullName evidence="10">Dimethylallyl diphosphate:tRNA dimethylallyltransferase</fullName>
        <shortName evidence="10">DMAPP:tRNA dimethylallyltransferase</shortName>
        <shortName evidence="10">DMATase</shortName>
    </alternativeName>
    <alternativeName>
        <fullName evidence="10">Isopentenyl-diphosphate:tRNA isopentenyltransferase</fullName>
        <shortName evidence="10">IPP transferase</shortName>
        <shortName evidence="10">IPPT</shortName>
        <shortName evidence="10">IPTase</shortName>
    </alternativeName>
</protein>
<dbReference type="GO" id="GO:0052381">
    <property type="term" value="F:tRNA dimethylallyltransferase activity"/>
    <property type="evidence" value="ECO:0007669"/>
    <property type="project" value="UniProtKB-UniRule"/>
</dbReference>
<evidence type="ECO:0000256" key="10">
    <source>
        <dbReference type="HAMAP-Rule" id="MF_00185"/>
    </source>
</evidence>
<keyword evidence="5 10" id="KW-0819">tRNA processing</keyword>
<reference evidence="15" key="1">
    <citation type="submission" date="2017-04" db="EMBL/GenBank/DDBJ databases">
        <authorList>
            <person name="Varghese N."/>
            <person name="Submissions S."/>
        </authorList>
    </citation>
    <scope>NUCLEOTIDE SEQUENCE [LARGE SCALE GENOMIC DNA]</scope>
    <source>
        <strain evidence="15">DSM 19835</strain>
    </source>
</reference>
<comment type="function">
    <text evidence="2 10 12">Catalyzes the transfer of a dimethylallyl group onto the adenine at position 37 in tRNAs that read codons beginning with uridine, leading to the formation of N6-(dimethylallyl)adenosine (i(6)A).</text>
</comment>
<dbReference type="SUPFAM" id="SSF52540">
    <property type="entry name" value="P-loop containing nucleoside triphosphate hydrolases"/>
    <property type="match status" value="2"/>
</dbReference>
<evidence type="ECO:0000256" key="13">
    <source>
        <dbReference type="RuleBase" id="RU003785"/>
    </source>
</evidence>
<evidence type="ECO:0000313" key="14">
    <source>
        <dbReference type="EMBL" id="SMG28007.1"/>
    </source>
</evidence>
<organism evidence="14 15">
    <name type="scientific">Arenibacter troitsensis</name>
    <dbReference type="NCBI Taxonomy" id="188872"/>
    <lineage>
        <taxon>Bacteria</taxon>
        <taxon>Pseudomonadati</taxon>
        <taxon>Bacteroidota</taxon>
        <taxon>Flavobacteriia</taxon>
        <taxon>Flavobacteriales</taxon>
        <taxon>Flavobacteriaceae</taxon>
        <taxon>Arenibacter</taxon>
    </lineage>
</organism>
<dbReference type="Gene3D" id="1.10.20.140">
    <property type="match status" value="1"/>
</dbReference>
<evidence type="ECO:0000256" key="3">
    <source>
        <dbReference type="ARBA" id="ARBA00005842"/>
    </source>
</evidence>
<evidence type="ECO:0000256" key="4">
    <source>
        <dbReference type="ARBA" id="ARBA00022679"/>
    </source>
</evidence>
<dbReference type="GO" id="GO:0006400">
    <property type="term" value="P:tRNA modification"/>
    <property type="evidence" value="ECO:0007669"/>
    <property type="project" value="TreeGrafter"/>
</dbReference>
<dbReference type="AlphaFoldDB" id="A0A1X7JJI1"/>
<dbReference type="EMBL" id="FXAO01000003">
    <property type="protein sequence ID" value="SMG28007.1"/>
    <property type="molecule type" value="Genomic_DNA"/>
</dbReference>
<name>A0A1X7JJI1_9FLAO</name>
<evidence type="ECO:0000256" key="6">
    <source>
        <dbReference type="ARBA" id="ARBA00022741"/>
    </source>
</evidence>
<dbReference type="Pfam" id="PF01715">
    <property type="entry name" value="IPPT"/>
    <property type="match status" value="1"/>
</dbReference>
<evidence type="ECO:0000256" key="1">
    <source>
        <dbReference type="ARBA" id="ARBA00001946"/>
    </source>
</evidence>
<evidence type="ECO:0000313" key="15">
    <source>
        <dbReference type="Proteomes" id="UP000193420"/>
    </source>
</evidence>
<dbReference type="EC" id="2.5.1.75" evidence="10"/>
<dbReference type="GO" id="GO:0005524">
    <property type="term" value="F:ATP binding"/>
    <property type="evidence" value="ECO:0007669"/>
    <property type="project" value="UniProtKB-UniRule"/>
</dbReference>
<feature type="site" description="Interaction with substrate tRNA" evidence="10">
    <location>
        <position position="102"/>
    </location>
</feature>
<evidence type="ECO:0000256" key="9">
    <source>
        <dbReference type="ARBA" id="ARBA00049563"/>
    </source>
</evidence>
<dbReference type="PANTHER" id="PTHR11088">
    <property type="entry name" value="TRNA DIMETHYLALLYLTRANSFERASE"/>
    <property type="match status" value="1"/>
</dbReference>
<keyword evidence="8 10" id="KW-0460">Magnesium</keyword>